<evidence type="ECO:0000313" key="4">
    <source>
        <dbReference type="Proteomes" id="UP001152795"/>
    </source>
</evidence>
<proteinExistence type="predicted"/>
<dbReference type="SUPFAM" id="SSF49899">
    <property type="entry name" value="Concanavalin A-like lectins/glucanases"/>
    <property type="match status" value="2"/>
</dbReference>
<dbReference type="AlphaFoldDB" id="A0A7D9HZN4"/>
<feature type="region of interest" description="Disordered" evidence="1">
    <location>
        <begin position="80"/>
        <end position="112"/>
    </location>
</feature>
<keyword evidence="2" id="KW-0812">Transmembrane</keyword>
<dbReference type="InterPro" id="IPR051560">
    <property type="entry name" value="MAM_domain-containing"/>
</dbReference>
<gene>
    <name evidence="3" type="ORF">PACLA_8A060495</name>
</gene>
<dbReference type="Proteomes" id="UP001152795">
    <property type="component" value="Unassembled WGS sequence"/>
</dbReference>
<evidence type="ECO:0000256" key="1">
    <source>
        <dbReference type="SAM" id="MobiDB-lite"/>
    </source>
</evidence>
<dbReference type="Pfam" id="PF00629">
    <property type="entry name" value="MAM"/>
    <property type="match status" value="2"/>
</dbReference>
<dbReference type="PANTHER" id="PTHR23282:SF142">
    <property type="entry name" value="MAM DOMAIN-CONTAINING PROTEIN"/>
    <property type="match status" value="1"/>
</dbReference>
<sequence length="612" mass="69127">MACLKAEAKEKYLQYVLDEYWRFLPWKYLITKKIFRISSIIPCLLCIAISFAQKIDKFSCDFEDNICQWTQDKTDDYDWSRNQASTRKGTGPLTDHTKGPLTNKKQGPGSIRHSSSKCIHVVEGADIRPKEGYFLVIYTGCGEDRMEFRLWPNGMLMLTKYGMCVKPTGPETDGVKVGVFNSCNATDTWSWTAKGSLQYKKKMCLKPETGGEHPRNHADLVLDSICDERQNFFEFVPSDTASGWYLFINRWQPNKKARLISPSTTKAKSCLLFFYHMFGYNTKELRVYVKSGGKMYSVWSLSGEQGVEWHQAQVAVNNQTTSYQFVIEAVRGGYYGDIAIDDISLMVSCPPRGNQTRKPTVDNKDKGTTDDSNRIIIIATTVGAGVFLSIVLIVLLMKYKRRNRASKLSTPVFNIPLETNEISPEPLPVDEDPCYETIGKFYDDFGTSGSESEDPSADGGTSLYDRVGVPSNADKTSEYETPVENEHQRPGRTSDHDEVEVPSNAHQASGHTELNKRPDTLKRGATGDGDHQAFLKKVDIIEIYVIQVPEEAQHETGQNETYEEPKLSPENPVYTELDVKGRNTTENGTYQNLVKQDLDYVTPAPERRESYV</sequence>
<dbReference type="PROSITE" id="PS50060">
    <property type="entry name" value="MAM_2"/>
    <property type="match status" value="1"/>
</dbReference>
<name>A0A7D9HZN4_PARCT</name>
<dbReference type="InterPro" id="IPR035992">
    <property type="entry name" value="Ricin_B-like_lectins"/>
</dbReference>
<evidence type="ECO:0000313" key="3">
    <source>
        <dbReference type="EMBL" id="CAB3992973.1"/>
    </source>
</evidence>
<keyword evidence="2" id="KW-0472">Membrane</keyword>
<comment type="caution">
    <text evidence="3">The sequence shown here is derived from an EMBL/GenBank/DDBJ whole genome shotgun (WGS) entry which is preliminary data.</text>
</comment>
<dbReference type="InterPro" id="IPR013320">
    <property type="entry name" value="ConA-like_dom_sf"/>
</dbReference>
<dbReference type="InterPro" id="IPR000998">
    <property type="entry name" value="MAM_dom"/>
</dbReference>
<dbReference type="GO" id="GO:0016020">
    <property type="term" value="C:membrane"/>
    <property type="evidence" value="ECO:0007669"/>
    <property type="project" value="InterPro"/>
</dbReference>
<dbReference type="SMART" id="SM00137">
    <property type="entry name" value="MAM"/>
    <property type="match status" value="1"/>
</dbReference>
<feature type="transmembrane region" description="Helical" evidence="2">
    <location>
        <begin position="375"/>
        <end position="397"/>
    </location>
</feature>
<dbReference type="OrthoDB" id="5961838at2759"/>
<dbReference type="CDD" id="cd06263">
    <property type="entry name" value="MAM"/>
    <property type="match status" value="1"/>
</dbReference>
<keyword evidence="4" id="KW-1185">Reference proteome</keyword>
<organism evidence="3 4">
    <name type="scientific">Paramuricea clavata</name>
    <name type="common">Red gorgonian</name>
    <name type="synonym">Violescent sea-whip</name>
    <dbReference type="NCBI Taxonomy" id="317549"/>
    <lineage>
        <taxon>Eukaryota</taxon>
        <taxon>Metazoa</taxon>
        <taxon>Cnidaria</taxon>
        <taxon>Anthozoa</taxon>
        <taxon>Octocorallia</taxon>
        <taxon>Malacalcyonacea</taxon>
        <taxon>Plexauridae</taxon>
        <taxon>Paramuricea</taxon>
    </lineage>
</organism>
<dbReference type="CDD" id="cd23417">
    <property type="entry name" value="beta-trefoil_Ricin_MytiLec-like"/>
    <property type="match status" value="1"/>
</dbReference>
<feature type="region of interest" description="Disordered" evidence="1">
    <location>
        <begin position="552"/>
        <end position="572"/>
    </location>
</feature>
<dbReference type="Gene3D" id="2.60.120.200">
    <property type="match status" value="2"/>
</dbReference>
<evidence type="ECO:0000256" key="2">
    <source>
        <dbReference type="SAM" id="Phobius"/>
    </source>
</evidence>
<reference evidence="3" key="1">
    <citation type="submission" date="2020-04" db="EMBL/GenBank/DDBJ databases">
        <authorList>
            <person name="Alioto T."/>
            <person name="Alioto T."/>
            <person name="Gomez Garrido J."/>
        </authorList>
    </citation>
    <scope>NUCLEOTIDE SEQUENCE</scope>
    <source>
        <strain evidence="3">A484AB</strain>
    </source>
</reference>
<protein>
    <submittedName>
        <fullName evidence="3">MAM and LDL-receptor class A domain-containing 2-like</fullName>
    </submittedName>
</protein>
<dbReference type="PANTHER" id="PTHR23282">
    <property type="entry name" value="APICAL ENDOSOMAL GLYCOPROTEIN PRECURSOR"/>
    <property type="match status" value="1"/>
</dbReference>
<accession>A0A7D9HZN4</accession>
<feature type="region of interest" description="Disordered" evidence="1">
    <location>
        <begin position="445"/>
        <end position="529"/>
    </location>
</feature>
<feature type="compositionally biased region" description="Basic and acidic residues" evidence="1">
    <location>
        <begin position="484"/>
        <end position="496"/>
    </location>
</feature>
<keyword evidence="2" id="KW-1133">Transmembrane helix</keyword>
<dbReference type="SUPFAM" id="SSF50370">
    <property type="entry name" value="Ricin B-like lectins"/>
    <property type="match status" value="1"/>
</dbReference>
<dbReference type="EMBL" id="CACRXK020002161">
    <property type="protein sequence ID" value="CAB3992973.1"/>
    <property type="molecule type" value="Genomic_DNA"/>
</dbReference>
<feature type="compositionally biased region" description="Basic and acidic residues" evidence="1">
    <location>
        <begin position="513"/>
        <end position="522"/>
    </location>
</feature>